<dbReference type="EMBL" id="JACJQU010000004">
    <property type="protein sequence ID" value="MBD2293709.1"/>
    <property type="molecule type" value="Genomic_DNA"/>
</dbReference>
<name>A0A926WFN8_9NOST</name>
<feature type="domain" description="DUF5615" evidence="1">
    <location>
        <begin position="5"/>
        <end position="64"/>
    </location>
</feature>
<protein>
    <submittedName>
        <fullName evidence="2">DUF5615 family PIN-like protein</fullName>
    </submittedName>
</protein>
<reference evidence="3" key="1">
    <citation type="journal article" date="2020" name="ISME J.">
        <title>Comparative genomics reveals insights into cyanobacterial evolution and habitat adaptation.</title>
        <authorList>
            <person name="Chen M.Y."/>
            <person name="Teng W.K."/>
            <person name="Zhao L."/>
            <person name="Hu C.X."/>
            <person name="Zhou Y.K."/>
            <person name="Han B.P."/>
            <person name="Song L.R."/>
            <person name="Shu W.S."/>
        </authorList>
    </citation>
    <scope>NUCLEOTIDE SEQUENCE [LARGE SCALE GENOMIC DNA]</scope>
    <source>
        <strain evidence="3">FACHB-251</strain>
    </source>
</reference>
<accession>A0A926WFN8</accession>
<gene>
    <name evidence="2" type="ORF">H6G06_09450</name>
</gene>
<dbReference type="RefSeq" id="WP_190559395.1">
    <property type="nucleotide sequence ID" value="NZ_JACJQU010000004.1"/>
</dbReference>
<organism evidence="2 3">
    <name type="scientific">Anabaena sphaerica FACHB-251</name>
    <dbReference type="NCBI Taxonomy" id="2692883"/>
    <lineage>
        <taxon>Bacteria</taxon>
        <taxon>Bacillati</taxon>
        <taxon>Cyanobacteriota</taxon>
        <taxon>Cyanophyceae</taxon>
        <taxon>Nostocales</taxon>
        <taxon>Nostocaceae</taxon>
        <taxon>Anabaena</taxon>
    </lineage>
</organism>
<dbReference type="Proteomes" id="UP000662185">
    <property type="component" value="Unassembled WGS sequence"/>
</dbReference>
<evidence type="ECO:0000313" key="2">
    <source>
        <dbReference type="EMBL" id="MBD2293709.1"/>
    </source>
</evidence>
<evidence type="ECO:0000313" key="3">
    <source>
        <dbReference type="Proteomes" id="UP000662185"/>
    </source>
</evidence>
<dbReference type="InterPro" id="IPR041049">
    <property type="entry name" value="DUF5615"/>
</dbReference>
<keyword evidence="3" id="KW-1185">Reference proteome</keyword>
<sequence length="120" mass="13946">MTIALYMDVHVPQSITSQLRRRGVDILTAFDDETQELPDDKLLERVTELQRVLFTQDIRFRVLAETWQKEGKQFSGLIFGHQLCGTIGKFVQDLEFIAKASEIDEWMNIFLSNNTALRVR</sequence>
<comment type="caution">
    <text evidence="2">The sequence shown here is derived from an EMBL/GenBank/DDBJ whole genome shotgun (WGS) entry which is preliminary data.</text>
</comment>
<proteinExistence type="predicted"/>
<evidence type="ECO:0000259" key="1">
    <source>
        <dbReference type="Pfam" id="PF18480"/>
    </source>
</evidence>
<dbReference type="AlphaFoldDB" id="A0A926WFN8"/>
<dbReference type="Pfam" id="PF18480">
    <property type="entry name" value="DUF5615"/>
    <property type="match status" value="1"/>
</dbReference>